<feature type="domain" description="Allophanate hydrolase C-terminal" evidence="2">
    <location>
        <begin position="476"/>
        <end position="603"/>
    </location>
</feature>
<dbReference type="Pfam" id="PF21986">
    <property type="entry name" value="AH_C"/>
    <property type="match status" value="1"/>
</dbReference>
<keyword evidence="3" id="KW-0378">Hydrolase</keyword>
<dbReference type="InterPro" id="IPR023631">
    <property type="entry name" value="Amidase_dom"/>
</dbReference>
<dbReference type="InterPro" id="IPR036928">
    <property type="entry name" value="AS_sf"/>
</dbReference>
<comment type="caution">
    <text evidence="3">The sequence shown here is derived from an EMBL/GenBank/DDBJ whole genome shotgun (WGS) entry which is preliminary data.</text>
</comment>
<name>A0ABM8NEA2_9BURK</name>
<evidence type="ECO:0000313" key="4">
    <source>
        <dbReference type="Proteomes" id="UP000656319"/>
    </source>
</evidence>
<organism evidence="3 4">
    <name type="scientific">Paraburkholderia hiiakae</name>
    <dbReference type="NCBI Taxonomy" id="1081782"/>
    <lineage>
        <taxon>Bacteria</taxon>
        <taxon>Pseudomonadati</taxon>
        <taxon>Pseudomonadota</taxon>
        <taxon>Betaproteobacteria</taxon>
        <taxon>Burkholderiales</taxon>
        <taxon>Burkholderiaceae</taxon>
        <taxon>Paraburkholderia</taxon>
    </lineage>
</organism>
<dbReference type="InterPro" id="IPR053844">
    <property type="entry name" value="AH_C"/>
</dbReference>
<evidence type="ECO:0000259" key="1">
    <source>
        <dbReference type="Pfam" id="PF01425"/>
    </source>
</evidence>
<gene>
    <name evidence="3" type="primary">atzF_1</name>
    <name evidence="3" type="ORF">LMG27952_01226</name>
</gene>
<dbReference type="InterPro" id="IPR014085">
    <property type="entry name" value="Allophanate_hydrolase"/>
</dbReference>
<dbReference type="Proteomes" id="UP000656319">
    <property type="component" value="Unassembled WGS sequence"/>
</dbReference>
<dbReference type="GO" id="GO:0004039">
    <property type="term" value="F:allophanate hydrolase activity"/>
    <property type="evidence" value="ECO:0007669"/>
    <property type="project" value="UniProtKB-EC"/>
</dbReference>
<dbReference type="EC" id="3.5.1.54" evidence="3"/>
<dbReference type="NCBIfam" id="TIGR02713">
    <property type="entry name" value="allophanate_hyd"/>
    <property type="match status" value="1"/>
</dbReference>
<dbReference type="Gene3D" id="3.10.490.10">
    <property type="entry name" value="Gamma-glutamyl cyclotransferase-like"/>
    <property type="match status" value="1"/>
</dbReference>
<protein>
    <submittedName>
        <fullName evidence="3">Allophanate hydrolase</fullName>
        <ecNumber evidence="3">3.5.1.54</ecNumber>
    </submittedName>
</protein>
<dbReference type="PANTHER" id="PTHR11895:SF169">
    <property type="entry name" value="GLUTAMYL-TRNA(GLN) AMIDOTRANSFERASE"/>
    <property type="match status" value="1"/>
</dbReference>
<dbReference type="RefSeq" id="WP_201694982.1">
    <property type="nucleotide sequence ID" value="NZ_CAJHCQ010000002.1"/>
</dbReference>
<dbReference type="Pfam" id="PF01425">
    <property type="entry name" value="Amidase"/>
    <property type="match status" value="1"/>
</dbReference>
<sequence length="612" mass="64600">MSKDTRFRVRALLDSYARKSTTPRQVVETLLARIAASSRPEVWLSRASEADLASRVAALEEACARLGAAVFERMPLFGVPFAVKDNIDVAGMPTTAACDAFAYTPRTSAFAVRRLLDAGAILVGKTNLDQFATGLVGTRSPYGAVRQFESDAYISGGSSSGSAVAVAAGLVAFSLGTDTAGSGRVPAGFNELVGLKPTPGLVSKRGVVPACRSLDCISIFAHDAGDAWEVLLQMAKYDGEDGYARRVPSLGLTHAALRLAVPEPLTFFGDTQAQQAFAATLDTIATRLELTPVRVPFEPMQRTAALLYDGPWVAERRAALGSFFEAHRADIDPVVAAVIAKADGYSAVDAFNGQYALAALRREVEAMFEEIDVLIVPTTPTHPSFDDVRADPIGANSQLGVYTNFVNLLDLCALAVPGVRRADGLPAGVTLIAPAGADQRLAVLGAQIQALFMAHATSDDDASIAARPLPFEEPTVTLAVVGAHLRGQPLCWQLLEAGARFVQTTHTSSQYRLYALAGTIPAKPALVRTPNEAGQPIEIELWEVPLRSFGAFVARVPAPLGIGSVQTTDGLTVKGFICEPAAVEPGSGARDITGFGGWRAWLATAVEAQDPV</sequence>
<keyword evidence="4" id="KW-1185">Reference proteome</keyword>
<dbReference type="InterPro" id="IPR000120">
    <property type="entry name" value="Amidase"/>
</dbReference>
<reference evidence="3 4" key="1">
    <citation type="submission" date="2020-10" db="EMBL/GenBank/DDBJ databases">
        <authorList>
            <person name="Peeters C."/>
        </authorList>
    </citation>
    <scope>NUCLEOTIDE SEQUENCE [LARGE SCALE GENOMIC DNA]</scope>
    <source>
        <strain evidence="3 4">LMG 27952</strain>
    </source>
</reference>
<feature type="domain" description="Amidase" evidence="1">
    <location>
        <begin position="26"/>
        <end position="441"/>
    </location>
</feature>
<evidence type="ECO:0000313" key="3">
    <source>
        <dbReference type="EMBL" id="CAD6519949.1"/>
    </source>
</evidence>
<dbReference type="PANTHER" id="PTHR11895">
    <property type="entry name" value="TRANSAMIDASE"/>
    <property type="match status" value="1"/>
</dbReference>
<dbReference type="Gene3D" id="3.90.1300.10">
    <property type="entry name" value="Amidase signature (AS) domain"/>
    <property type="match status" value="1"/>
</dbReference>
<dbReference type="NCBIfam" id="NF006043">
    <property type="entry name" value="PRK08186.1"/>
    <property type="match status" value="1"/>
</dbReference>
<dbReference type="Gene3D" id="1.20.58.1700">
    <property type="match status" value="1"/>
</dbReference>
<accession>A0ABM8NEA2</accession>
<dbReference type="EMBL" id="CAJHCQ010000002">
    <property type="protein sequence ID" value="CAD6519949.1"/>
    <property type="molecule type" value="Genomic_DNA"/>
</dbReference>
<evidence type="ECO:0000259" key="2">
    <source>
        <dbReference type="Pfam" id="PF21986"/>
    </source>
</evidence>
<proteinExistence type="predicted"/>
<dbReference type="SUPFAM" id="SSF75304">
    <property type="entry name" value="Amidase signature (AS) enzymes"/>
    <property type="match status" value="1"/>
</dbReference>